<gene>
    <name evidence="5" type="ORF">OS493_034746</name>
</gene>
<sequence length="151" mass="17577">MNEIQRECFCCLKKYHRAFLSTHPESLVIFHLKNIFLQTIEKTGAEMWTENNRVVCMMILLGNLLEALKKKHLRHFFMRSCNLFGAHQIENPEILESLVGIIEKIMENPMQFSKELIQEDIFSSLPTNRCATPNTSNPPKAMKTPKPERKS</sequence>
<evidence type="ECO:0000313" key="6">
    <source>
        <dbReference type="Proteomes" id="UP001163046"/>
    </source>
</evidence>
<accession>A0A9W9YYH0</accession>
<dbReference type="OrthoDB" id="5974599at2759"/>
<keyword evidence="6" id="KW-1185">Reference proteome</keyword>
<dbReference type="EMBL" id="MU826875">
    <property type="protein sequence ID" value="KAJ7370014.1"/>
    <property type="molecule type" value="Genomic_DNA"/>
</dbReference>
<reference evidence="5" key="1">
    <citation type="submission" date="2023-01" db="EMBL/GenBank/DDBJ databases">
        <title>Genome assembly of the deep-sea coral Lophelia pertusa.</title>
        <authorList>
            <person name="Herrera S."/>
            <person name="Cordes E."/>
        </authorList>
    </citation>
    <scope>NUCLEOTIDE SEQUENCE</scope>
    <source>
        <strain evidence="5">USNM1676648</strain>
        <tissue evidence="5">Polyp</tissue>
    </source>
</reference>
<dbReference type="AlphaFoldDB" id="A0A9W9YYH0"/>
<evidence type="ECO:0000313" key="5">
    <source>
        <dbReference type="EMBL" id="KAJ7370014.1"/>
    </source>
</evidence>
<name>A0A9W9YYH0_9CNID</name>
<dbReference type="Gene3D" id="1.10.1410.40">
    <property type="match status" value="1"/>
</dbReference>
<organism evidence="5 6">
    <name type="scientific">Desmophyllum pertusum</name>
    <dbReference type="NCBI Taxonomy" id="174260"/>
    <lineage>
        <taxon>Eukaryota</taxon>
        <taxon>Metazoa</taxon>
        <taxon>Cnidaria</taxon>
        <taxon>Anthozoa</taxon>
        <taxon>Hexacorallia</taxon>
        <taxon>Scleractinia</taxon>
        <taxon>Caryophylliina</taxon>
        <taxon>Caryophylliidae</taxon>
        <taxon>Desmophyllum</taxon>
    </lineage>
</organism>
<dbReference type="InterPro" id="IPR046906">
    <property type="entry name" value="Mab-21_HhH/H2TH-like"/>
</dbReference>
<keyword evidence="2" id="KW-0547">Nucleotide-binding</keyword>
<keyword evidence="2" id="KW-0067">ATP-binding</keyword>
<dbReference type="PANTHER" id="PTHR10656:SF69">
    <property type="entry name" value="MAB-21-LIKE HHH_H2TH-LIKE DOMAIN-CONTAINING PROTEIN"/>
    <property type="match status" value="1"/>
</dbReference>
<comment type="caution">
    <text evidence="5">The sequence shown here is derived from an EMBL/GenBank/DDBJ whole genome shotgun (WGS) entry which is preliminary data.</text>
</comment>
<evidence type="ECO:0000259" key="4">
    <source>
        <dbReference type="Pfam" id="PF20266"/>
    </source>
</evidence>
<evidence type="ECO:0000256" key="2">
    <source>
        <dbReference type="ARBA" id="ARBA00022840"/>
    </source>
</evidence>
<dbReference type="Pfam" id="PF20266">
    <property type="entry name" value="Mab-21_C"/>
    <property type="match status" value="1"/>
</dbReference>
<comment type="cofactor">
    <cofactor evidence="1">
        <name>Mg(2+)</name>
        <dbReference type="ChEBI" id="CHEBI:18420"/>
    </cofactor>
</comment>
<protein>
    <recommendedName>
        <fullName evidence="4">Mab-21-like HhH/H2TH-like domain-containing protein</fullName>
    </recommendedName>
</protein>
<feature type="domain" description="Mab-21-like HhH/H2TH-like" evidence="4">
    <location>
        <begin position="6"/>
        <end position="88"/>
    </location>
</feature>
<dbReference type="Proteomes" id="UP001163046">
    <property type="component" value="Unassembled WGS sequence"/>
</dbReference>
<evidence type="ECO:0000256" key="3">
    <source>
        <dbReference type="SAM" id="MobiDB-lite"/>
    </source>
</evidence>
<dbReference type="PANTHER" id="PTHR10656">
    <property type="entry name" value="CELL FATE DETERMINING PROTEIN MAB21-RELATED"/>
    <property type="match status" value="1"/>
</dbReference>
<dbReference type="GO" id="GO:0005524">
    <property type="term" value="F:ATP binding"/>
    <property type="evidence" value="ECO:0007669"/>
    <property type="project" value="UniProtKB-KW"/>
</dbReference>
<feature type="region of interest" description="Disordered" evidence="3">
    <location>
        <begin position="127"/>
        <end position="151"/>
    </location>
</feature>
<evidence type="ECO:0000256" key="1">
    <source>
        <dbReference type="ARBA" id="ARBA00001946"/>
    </source>
</evidence>
<proteinExistence type="predicted"/>
<feature type="compositionally biased region" description="Polar residues" evidence="3">
    <location>
        <begin position="127"/>
        <end position="138"/>
    </location>
</feature>